<dbReference type="AlphaFoldDB" id="A0A6G1C1I1"/>
<comment type="caution">
    <text evidence="2">The sequence shown here is derived from an EMBL/GenBank/DDBJ whole genome shotgun (WGS) entry which is preliminary data.</text>
</comment>
<accession>A0A6G1C1I1</accession>
<dbReference type="EMBL" id="SPHZ02000011">
    <property type="protein sequence ID" value="KAF0894298.1"/>
    <property type="molecule type" value="Genomic_DNA"/>
</dbReference>
<evidence type="ECO:0000313" key="2">
    <source>
        <dbReference type="EMBL" id="KAF0894298.1"/>
    </source>
</evidence>
<sequence length="123" mass="12980">MTEGTMHEVGPRCTVLPGRKQRRGTSISREEAAVPQCSGSRVECGGGFRLAASIQGMAAVSRAAARPGDREGDGIQKAARVLVTGLGNRRVSKPLTELTGSSDSFSSSVRTTLALMREQHLVL</sequence>
<feature type="region of interest" description="Disordered" evidence="1">
    <location>
        <begin position="1"/>
        <end position="35"/>
    </location>
</feature>
<reference evidence="2 3" key="1">
    <citation type="submission" date="2019-11" db="EMBL/GenBank/DDBJ databases">
        <title>Whole genome sequence of Oryza granulata.</title>
        <authorList>
            <person name="Li W."/>
        </authorList>
    </citation>
    <scope>NUCLEOTIDE SEQUENCE [LARGE SCALE GENOMIC DNA]</scope>
    <source>
        <strain evidence="3">cv. Menghai</strain>
        <tissue evidence="2">Leaf</tissue>
    </source>
</reference>
<evidence type="ECO:0000313" key="3">
    <source>
        <dbReference type="Proteomes" id="UP000479710"/>
    </source>
</evidence>
<proteinExistence type="predicted"/>
<dbReference type="Proteomes" id="UP000479710">
    <property type="component" value="Unassembled WGS sequence"/>
</dbReference>
<keyword evidence="3" id="KW-1185">Reference proteome</keyword>
<organism evidence="2 3">
    <name type="scientific">Oryza meyeriana var. granulata</name>
    <dbReference type="NCBI Taxonomy" id="110450"/>
    <lineage>
        <taxon>Eukaryota</taxon>
        <taxon>Viridiplantae</taxon>
        <taxon>Streptophyta</taxon>
        <taxon>Embryophyta</taxon>
        <taxon>Tracheophyta</taxon>
        <taxon>Spermatophyta</taxon>
        <taxon>Magnoliopsida</taxon>
        <taxon>Liliopsida</taxon>
        <taxon>Poales</taxon>
        <taxon>Poaceae</taxon>
        <taxon>BOP clade</taxon>
        <taxon>Oryzoideae</taxon>
        <taxon>Oryzeae</taxon>
        <taxon>Oryzinae</taxon>
        <taxon>Oryza</taxon>
        <taxon>Oryza meyeriana</taxon>
    </lineage>
</organism>
<evidence type="ECO:0000256" key="1">
    <source>
        <dbReference type="SAM" id="MobiDB-lite"/>
    </source>
</evidence>
<protein>
    <submittedName>
        <fullName evidence="2">Uncharacterized protein</fullName>
    </submittedName>
</protein>
<feature type="compositionally biased region" description="Basic and acidic residues" evidence="1">
    <location>
        <begin position="1"/>
        <end position="10"/>
    </location>
</feature>
<gene>
    <name evidence="2" type="ORF">E2562_038121</name>
</gene>
<name>A0A6G1C1I1_9ORYZ</name>